<dbReference type="Proteomes" id="UP000294359">
    <property type="component" value="Chromosome"/>
</dbReference>
<keyword evidence="5 10" id="KW-0812">Transmembrane</keyword>
<keyword evidence="4 10" id="KW-1134">Transmembrane beta strand</keyword>
<dbReference type="InterPro" id="IPR039426">
    <property type="entry name" value="TonB-dep_rcpt-like"/>
</dbReference>
<evidence type="ECO:0000256" key="10">
    <source>
        <dbReference type="PROSITE-ProRule" id="PRU01360"/>
    </source>
</evidence>
<evidence type="ECO:0000313" key="15">
    <source>
        <dbReference type="EMBL" id="QBQ38495.1"/>
    </source>
</evidence>
<gene>
    <name evidence="15" type="ORF">E1742_21655</name>
    <name evidence="14" type="ORF">GCM10007388_14290</name>
</gene>
<dbReference type="GO" id="GO:0009279">
    <property type="term" value="C:cell outer membrane"/>
    <property type="evidence" value="ECO:0007669"/>
    <property type="project" value="UniProtKB-SubCell"/>
</dbReference>
<reference evidence="14" key="1">
    <citation type="journal article" date="2014" name="Int. J. Syst. Evol. Microbiol.">
        <title>Complete genome sequence of Corynebacterium casei LMG S-19264T (=DSM 44701T), isolated from a smear-ripened cheese.</title>
        <authorList>
            <consortium name="US DOE Joint Genome Institute (JGI-PGF)"/>
            <person name="Walter F."/>
            <person name="Albersmeier A."/>
            <person name="Kalinowski J."/>
            <person name="Ruckert C."/>
        </authorList>
    </citation>
    <scope>NUCLEOTIDE SEQUENCE</scope>
    <source>
        <strain evidence="14">KCTC 12344</strain>
    </source>
</reference>
<evidence type="ECO:0000256" key="7">
    <source>
        <dbReference type="ARBA" id="ARBA00023136"/>
    </source>
</evidence>
<comment type="subcellular location">
    <subcellularLocation>
        <location evidence="1 10">Cell outer membrane</location>
        <topology evidence="1 10">Multi-pass membrane protein</topology>
    </subcellularLocation>
</comment>
<evidence type="ECO:0000256" key="9">
    <source>
        <dbReference type="ARBA" id="ARBA00023237"/>
    </source>
</evidence>
<dbReference type="PROSITE" id="PS52016">
    <property type="entry name" value="TONB_DEPENDENT_REC_3"/>
    <property type="match status" value="1"/>
</dbReference>
<dbReference type="Gene3D" id="2.170.130.10">
    <property type="entry name" value="TonB-dependent receptor, plug domain"/>
    <property type="match status" value="1"/>
</dbReference>
<evidence type="ECO:0000256" key="8">
    <source>
        <dbReference type="ARBA" id="ARBA00023170"/>
    </source>
</evidence>
<reference evidence="14" key="3">
    <citation type="submission" date="2022-12" db="EMBL/GenBank/DDBJ databases">
        <authorList>
            <person name="Sun Q."/>
            <person name="Kim S."/>
        </authorList>
    </citation>
    <scope>NUCLEOTIDE SEQUENCE</scope>
    <source>
        <strain evidence="14">KCTC 12344</strain>
    </source>
</reference>
<sequence length="683" mass="73684">MQRVAITGPGDTAQRQGDTAGTIVVARDELLQFGDGTLSGVLGRLPGLSVADGEIRMRGLGAGYTQVRVNGDPAPPGFSLDTLAPELVERIEIMRTTSAEYSAQAMAGSINIVLRKAVRGTRRDVKLGVARERNRWSPTATLQLADKHGDMAYVLAATLARTFYDSLPRVATDATAPNGTLLSRRRFDEDYHGRVDKASLAPRVTWTMANGDTLAWQSLIDIGRTATDGTSVETTLAGTPTRSPLSRFTASAEDDILRSDVNWSHRLGAARLTAKAGINSSRRRGDYRFTGSDLAGTPTMTRNVVSSARDDSAGSNGKLLMPLLPGHGVALGWDATYSRRRETRVQHDTAPADTVLDQDYTAGVTRLALFAQDEWDIGEHLQAYLGLRWEGLDSTTRGSTLAGVGTRASVWSPVLQALWKVPDRGQWRLAVARTYKAPLTRNLVPRRYTVNNDNSPGTPDIEGNPALRPELAWGVDGGWEAYFGGQGVVGVTGYARRISDVTVQRLFRDRDTWVSTLTNGGGATAHGIEFDAKVPLRSLLAAGPDLDLRVNASRNWSRVDAVPGPGNRLADQTPLTANLGADYRIGAAWSAGINYSYQGSSLSRRTPLLQAATGPVRTLDTYMAWNGGQHGKLRIGLVNLLRDARTDGQLYSGEDGATDRRTVTPTAATLRVQFDLPLGGPKR</sequence>
<protein>
    <submittedName>
        <fullName evidence="14">Ligand-gated channel</fullName>
    </submittedName>
    <submittedName>
        <fullName evidence="15">TonB-dependent receptor</fullName>
    </submittedName>
</protein>
<evidence type="ECO:0000256" key="3">
    <source>
        <dbReference type="ARBA" id="ARBA00022448"/>
    </source>
</evidence>
<dbReference type="EMBL" id="CP038026">
    <property type="protein sequence ID" value="QBQ38495.1"/>
    <property type="molecule type" value="Genomic_DNA"/>
</dbReference>
<keyword evidence="3 10" id="KW-0813">Transport</keyword>
<evidence type="ECO:0000256" key="2">
    <source>
        <dbReference type="ARBA" id="ARBA00009810"/>
    </source>
</evidence>
<evidence type="ECO:0000256" key="5">
    <source>
        <dbReference type="ARBA" id="ARBA00022692"/>
    </source>
</evidence>
<proteinExistence type="inferred from homology"/>
<dbReference type="InterPro" id="IPR000531">
    <property type="entry name" value="Beta-barrel_TonB"/>
</dbReference>
<evidence type="ECO:0000313" key="17">
    <source>
        <dbReference type="Proteomes" id="UP000619512"/>
    </source>
</evidence>
<evidence type="ECO:0000313" key="16">
    <source>
        <dbReference type="Proteomes" id="UP000294359"/>
    </source>
</evidence>
<dbReference type="InterPro" id="IPR037066">
    <property type="entry name" value="Plug_dom_sf"/>
</dbReference>
<accession>A0A4P7BL97</accession>
<evidence type="ECO:0000256" key="6">
    <source>
        <dbReference type="ARBA" id="ARBA00023077"/>
    </source>
</evidence>
<evidence type="ECO:0000256" key="4">
    <source>
        <dbReference type="ARBA" id="ARBA00022452"/>
    </source>
</evidence>
<dbReference type="EMBL" id="BMWW01000002">
    <property type="protein sequence ID" value="GGY82494.1"/>
    <property type="molecule type" value="Genomic_DNA"/>
</dbReference>
<comment type="similarity">
    <text evidence="2 10 11">Belongs to the TonB-dependent receptor family.</text>
</comment>
<dbReference type="Gene3D" id="2.40.170.20">
    <property type="entry name" value="TonB-dependent receptor, beta-barrel domain"/>
    <property type="match status" value="1"/>
</dbReference>
<dbReference type="SUPFAM" id="SSF56935">
    <property type="entry name" value="Porins"/>
    <property type="match status" value="1"/>
</dbReference>
<dbReference type="InterPro" id="IPR036942">
    <property type="entry name" value="Beta-barrel_TonB_sf"/>
</dbReference>
<dbReference type="Pfam" id="PF00593">
    <property type="entry name" value="TonB_dep_Rec_b-barrel"/>
    <property type="match status" value="1"/>
</dbReference>
<evidence type="ECO:0000256" key="11">
    <source>
        <dbReference type="RuleBase" id="RU003357"/>
    </source>
</evidence>
<name>A0A4P7BL97_9BURK</name>
<keyword evidence="7 10" id="KW-0472">Membrane</keyword>
<organism evidence="14 17">
    <name type="scientific">Pseudoduganella plicata</name>
    <dbReference type="NCBI Taxonomy" id="321984"/>
    <lineage>
        <taxon>Bacteria</taxon>
        <taxon>Pseudomonadati</taxon>
        <taxon>Pseudomonadota</taxon>
        <taxon>Betaproteobacteria</taxon>
        <taxon>Burkholderiales</taxon>
        <taxon>Oxalobacteraceae</taxon>
        <taxon>Telluria group</taxon>
        <taxon>Pseudoduganella</taxon>
    </lineage>
</organism>
<keyword evidence="16" id="KW-1185">Reference proteome</keyword>
<evidence type="ECO:0000313" key="14">
    <source>
        <dbReference type="EMBL" id="GGY82494.1"/>
    </source>
</evidence>
<evidence type="ECO:0000259" key="13">
    <source>
        <dbReference type="Pfam" id="PF07715"/>
    </source>
</evidence>
<feature type="domain" description="TonB-dependent receptor-like beta-barrel" evidence="12">
    <location>
        <begin position="219"/>
        <end position="640"/>
    </location>
</feature>
<keyword evidence="9 10" id="KW-0998">Cell outer membrane</keyword>
<keyword evidence="8 15" id="KW-0675">Receptor</keyword>
<feature type="domain" description="TonB-dependent receptor plug" evidence="13">
    <location>
        <begin position="20"/>
        <end position="108"/>
    </location>
</feature>
<keyword evidence="6 11" id="KW-0798">TonB box</keyword>
<reference evidence="15 16" key="2">
    <citation type="submission" date="2019-03" db="EMBL/GenBank/DDBJ databases">
        <title>Draft Genome Sequences of Six Type Strains of the Genus Massilia.</title>
        <authorList>
            <person name="Miess H."/>
            <person name="Frediansyhah A."/>
            <person name="Gross H."/>
        </authorList>
    </citation>
    <scope>NUCLEOTIDE SEQUENCE [LARGE SCALE GENOMIC DNA]</scope>
    <source>
        <strain evidence="15 16">DSM 17505</strain>
    </source>
</reference>
<dbReference type="OrthoDB" id="8671598at2"/>
<dbReference type="RefSeq" id="WP_134387196.1">
    <property type="nucleotide sequence ID" value="NZ_BMWW01000002.1"/>
</dbReference>
<evidence type="ECO:0000256" key="1">
    <source>
        <dbReference type="ARBA" id="ARBA00004571"/>
    </source>
</evidence>
<dbReference type="Proteomes" id="UP000619512">
    <property type="component" value="Unassembled WGS sequence"/>
</dbReference>
<dbReference type="AlphaFoldDB" id="A0A4P7BL97"/>
<dbReference type="CDD" id="cd01347">
    <property type="entry name" value="ligand_gated_channel"/>
    <property type="match status" value="1"/>
</dbReference>
<dbReference type="InterPro" id="IPR012910">
    <property type="entry name" value="Plug_dom"/>
</dbReference>
<dbReference type="Pfam" id="PF07715">
    <property type="entry name" value="Plug"/>
    <property type="match status" value="1"/>
</dbReference>
<evidence type="ECO:0000259" key="12">
    <source>
        <dbReference type="Pfam" id="PF00593"/>
    </source>
</evidence>
<dbReference type="PANTHER" id="PTHR40980:SF4">
    <property type="entry name" value="TONB-DEPENDENT RECEPTOR-LIKE BETA-BARREL DOMAIN-CONTAINING PROTEIN"/>
    <property type="match status" value="1"/>
</dbReference>
<dbReference type="PANTHER" id="PTHR40980">
    <property type="entry name" value="PLUG DOMAIN-CONTAINING PROTEIN"/>
    <property type="match status" value="1"/>
</dbReference>